<name>A0A1G8JTX3_9CLOT</name>
<dbReference type="Proteomes" id="UP000183255">
    <property type="component" value="Unassembled WGS sequence"/>
</dbReference>
<feature type="signal peptide" evidence="5">
    <location>
        <begin position="1"/>
        <end position="19"/>
    </location>
</feature>
<dbReference type="AlphaFoldDB" id="A0A1G8JTX3"/>
<dbReference type="CDD" id="cd06349">
    <property type="entry name" value="PBP1_ABC_HAAT-like"/>
    <property type="match status" value="1"/>
</dbReference>
<sequence length="396" mass="41723">MNKKVIALILTVMTGLSMAACGDKSENPSAGETPQVSTETIKIGLYGTITGPNALAGEMLEKGGKLAMKEINEAGGINGKKLELVVYDDKSSPEGAVKAVTRLVDVDKVTAIAASNSSPNILATTQISEEAKVLQVGAGTSPSYTNAGFKYLFRGTANGSLPNSAAVEAMLEMGVKKVGILSVAAENGKSGVESFKSLWGDQIEVVAEEIYQTTDTDYTGQIAKILSANPDGILIYGMTNESALAIKQFRRNGYEGYIYGPEALGVPDLLSVAGEASDNVIFGSGAVIPATVEDASNPVEKAMLEAFVKEYGALPVSDVVYRGYDSVKLIAEALKNAKDITDPESIRESFLAIKDFPLIGGNYDFTDGSGDGLTSARSYIIQGGKHVLFSEWKKNN</sequence>
<evidence type="ECO:0000259" key="6">
    <source>
        <dbReference type="Pfam" id="PF13458"/>
    </source>
</evidence>
<keyword evidence="3 5" id="KW-0732">Signal</keyword>
<dbReference type="InterPro" id="IPR028081">
    <property type="entry name" value="Leu-bd"/>
</dbReference>
<evidence type="ECO:0000256" key="3">
    <source>
        <dbReference type="ARBA" id="ARBA00022729"/>
    </source>
</evidence>
<dbReference type="InterPro" id="IPR051010">
    <property type="entry name" value="BCAA_transport"/>
</dbReference>
<proteinExistence type="inferred from homology"/>
<evidence type="ECO:0000256" key="5">
    <source>
        <dbReference type="SAM" id="SignalP"/>
    </source>
</evidence>
<accession>A0A1G8JTX3</accession>
<organism evidence="7 8">
    <name type="scientific">Proteiniclasticum ruminis</name>
    <dbReference type="NCBI Taxonomy" id="398199"/>
    <lineage>
        <taxon>Bacteria</taxon>
        <taxon>Bacillati</taxon>
        <taxon>Bacillota</taxon>
        <taxon>Clostridia</taxon>
        <taxon>Eubacteriales</taxon>
        <taxon>Clostridiaceae</taxon>
        <taxon>Proteiniclasticum</taxon>
    </lineage>
</organism>
<dbReference type="PANTHER" id="PTHR30483:SF6">
    <property type="entry name" value="PERIPLASMIC BINDING PROTEIN OF ABC TRANSPORTER FOR NATURAL AMINO ACIDS"/>
    <property type="match status" value="1"/>
</dbReference>
<protein>
    <submittedName>
        <fullName evidence="7">Branched-chain amino acid transport system substrate-binding protein</fullName>
    </submittedName>
</protein>
<comment type="similarity">
    <text evidence="1">Belongs to the leucine-binding protein family.</text>
</comment>
<dbReference type="InterPro" id="IPR000709">
    <property type="entry name" value="Leu_Ile_Val-bd"/>
</dbReference>
<dbReference type="EMBL" id="FNDZ01000002">
    <property type="protein sequence ID" value="SDI34547.1"/>
    <property type="molecule type" value="Genomic_DNA"/>
</dbReference>
<dbReference type="PANTHER" id="PTHR30483">
    <property type="entry name" value="LEUCINE-SPECIFIC-BINDING PROTEIN"/>
    <property type="match status" value="1"/>
</dbReference>
<gene>
    <name evidence="7" type="ORF">SAMN05421804_102108</name>
</gene>
<dbReference type="InterPro" id="IPR028082">
    <property type="entry name" value="Peripla_BP_I"/>
</dbReference>
<dbReference type="SUPFAM" id="SSF53822">
    <property type="entry name" value="Periplasmic binding protein-like I"/>
    <property type="match status" value="1"/>
</dbReference>
<reference evidence="7 8" key="1">
    <citation type="submission" date="2016-10" db="EMBL/GenBank/DDBJ databases">
        <authorList>
            <person name="de Groot N.N."/>
        </authorList>
    </citation>
    <scope>NUCLEOTIDE SEQUENCE [LARGE SCALE GENOMIC DNA]</scope>
    <source>
        <strain evidence="7 8">CGMCC 1.5058</strain>
    </source>
</reference>
<evidence type="ECO:0000256" key="2">
    <source>
        <dbReference type="ARBA" id="ARBA00022448"/>
    </source>
</evidence>
<dbReference type="PROSITE" id="PS51257">
    <property type="entry name" value="PROKAR_LIPOPROTEIN"/>
    <property type="match status" value="1"/>
</dbReference>
<keyword evidence="2" id="KW-0813">Transport</keyword>
<feature type="chain" id="PRO_5010161592" evidence="5">
    <location>
        <begin position="20"/>
        <end position="396"/>
    </location>
</feature>
<dbReference type="Gene3D" id="3.40.50.2300">
    <property type="match status" value="2"/>
</dbReference>
<feature type="domain" description="Leucine-binding protein" evidence="6">
    <location>
        <begin position="40"/>
        <end position="382"/>
    </location>
</feature>
<dbReference type="GO" id="GO:0006865">
    <property type="term" value="P:amino acid transport"/>
    <property type="evidence" value="ECO:0007669"/>
    <property type="project" value="UniProtKB-KW"/>
</dbReference>
<dbReference type="PRINTS" id="PR00337">
    <property type="entry name" value="LEUILEVALBP"/>
</dbReference>
<evidence type="ECO:0000313" key="7">
    <source>
        <dbReference type="EMBL" id="SDI34547.1"/>
    </source>
</evidence>
<dbReference type="Pfam" id="PF13458">
    <property type="entry name" value="Peripla_BP_6"/>
    <property type="match status" value="1"/>
</dbReference>
<evidence type="ECO:0000256" key="1">
    <source>
        <dbReference type="ARBA" id="ARBA00010062"/>
    </source>
</evidence>
<dbReference type="RefSeq" id="WP_031577651.1">
    <property type="nucleotide sequence ID" value="NZ_FNDZ01000002.1"/>
</dbReference>
<evidence type="ECO:0000256" key="4">
    <source>
        <dbReference type="ARBA" id="ARBA00022970"/>
    </source>
</evidence>
<evidence type="ECO:0000313" key="8">
    <source>
        <dbReference type="Proteomes" id="UP000183255"/>
    </source>
</evidence>
<keyword evidence="4" id="KW-0029">Amino-acid transport</keyword>